<dbReference type="Gene3D" id="1.10.10.10">
    <property type="entry name" value="Winged helix-like DNA-binding domain superfamily/Winged helix DNA-binding domain"/>
    <property type="match status" value="1"/>
</dbReference>
<reference evidence="11" key="3">
    <citation type="submission" date="2016-11" db="EMBL/GenBank/DDBJ databases">
        <authorList>
            <person name="Varghese N."/>
            <person name="Submissions S."/>
        </authorList>
    </citation>
    <scope>NUCLEOTIDE SEQUENCE [LARGE SCALE GENOMIC DNA]</scope>
    <source>
        <strain evidence="11">DX253</strain>
    </source>
</reference>
<dbReference type="InterPro" id="IPR001497">
    <property type="entry name" value="MethylDNA_cys_MeTrfase_AS"/>
</dbReference>
<dbReference type="InterPro" id="IPR014048">
    <property type="entry name" value="MethylDNA_cys_MeTrfase_DNA-bd"/>
</dbReference>
<keyword evidence="2 8" id="KW-0489">Methyltransferase</keyword>
<dbReference type="eggNOG" id="arCOG02724">
    <property type="taxonomic scope" value="Archaea"/>
</dbReference>
<reference evidence="8 10" key="1">
    <citation type="journal article" date="2014" name="ISME J.">
        <title>Trehalose/2-sulfotrehalose biosynthesis and glycine-betaine uptake are widely spread mechanisms for osmoadaptation in the Halobacteriales.</title>
        <authorList>
            <person name="Youssef N.H."/>
            <person name="Savage-Ashlock K.N."/>
            <person name="McCully A.L."/>
            <person name="Luedtke B."/>
            <person name="Shaw E.I."/>
            <person name="Hoff W.D."/>
            <person name="Elshahed M.S."/>
        </authorList>
    </citation>
    <scope>NUCLEOTIDE SEQUENCE [LARGE SCALE GENOMIC DNA]</scope>
    <source>
        <strain evidence="8 10">DX253</strain>
    </source>
</reference>
<dbReference type="Pfam" id="PF01035">
    <property type="entry name" value="DNA_binding_1"/>
    <property type="match status" value="1"/>
</dbReference>
<keyword evidence="5" id="KW-0234">DNA repair</keyword>
<name>E7QVT9_HALPU</name>
<dbReference type="GO" id="GO:0003908">
    <property type="term" value="F:methylated-DNA-[protein]-cysteine S-methyltransferase activity"/>
    <property type="evidence" value="ECO:0007669"/>
    <property type="project" value="UniProtKB-EC"/>
</dbReference>
<evidence type="ECO:0000256" key="1">
    <source>
        <dbReference type="ARBA" id="ARBA00001286"/>
    </source>
</evidence>
<keyword evidence="4" id="KW-0227">DNA damage</keyword>
<dbReference type="AlphaFoldDB" id="E7QVT9"/>
<dbReference type="Proteomes" id="UP000184203">
    <property type="component" value="Unassembled WGS sequence"/>
</dbReference>
<dbReference type="SUPFAM" id="SSF46767">
    <property type="entry name" value="Methylated DNA-protein cysteine methyltransferase, C-terminal domain"/>
    <property type="match status" value="1"/>
</dbReference>
<dbReference type="NCBIfam" id="TIGR00589">
    <property type="entry name" value="ogt"/>
    <property type="match status" value="1"/>
</dbReference>
<dbReference type="OrthoDB" id="372118at2157"/>
<dbReference type="Proteomes" id="UP000003751">
    <property type="component" value="Unassembled WGS sequence"/>
</dbReference>
<protein>
    <submittedName>
        <fullName evidence="9">Methylated-DNA-[protein]-cysteine S-methyltransferase</fullName>
    </submittedName>
    <submittedName>
        <fullName evidence="8">Methylated-DNA/protein-cysteinemethyltransferase</fullName>
    </submittedName>
</protein>
<comment type="catalytic activity">
    <reaction evidence="6">
        <text>a 6-O-methyl-2'-deoxyguanosine in DNA + L-cysteinyl-[protein] = S-methyl-L-cysteinyl-[protein] + a 2'-deoxyguanosine in DNA</text>
        <dbReference type="Rhea" id="RHEA:24000"/>
        <dbReference type="Rhea" id="RHEA-COMP:10131"/>
        <dbReference type="Rhea" id="RHEA-COMP:10132"/>
        <dbReference type="Rhea" id="RHEA-COMP:11367"/>
        <dbReference type="Rhea" id="RHEA-COMP:11368"/>
        <dbReference type="ChEBI" id="CHEBI:29950"/>
        <dbReference type="ChEBI" id="CHEBI:82612"/>
        <dbReference type="ChEBI" id="CHEBI:85445"/>
        <dbReference type="ChEBI" id="CHEBI:85448"/>
        <dbReference type="EC" id="2.1.1.63"/>
    </reaction>
</comment>
<dbReference type="PROSITE" id="PS00374">
    <property type="entry name" value="MGMT"/>
    <property type="match status" value="1"/>
</dbReference>
<dbReference type="RefSeq" id="WP_007981018.1">
    <property type="nucleotide sequence ID" value="NZ_AEMG01000015.1"/>
</dbReference>
<evidence type="ECO:0000256" key="3">
    <source>
        <dbReference type="ARBA" id="ARBA00022679"/>
    </source>
</evidence>
<evidence type="ECO:0000256" key="4">
    <source>
        <dbReference type="ARBA" id="ARBA00022763"/>
    </source>
</evidence>
<dbReference type="GO" id="GO:0006281">
    <property type="term" value="P:DNA repair"/>
    <property type="evidence" value="ECO:0007669"/>
    <property type="project" value="UniProtKB-KW"/>
</dbReference>
<dbReference type="PATRIC" id="fig|797209.4.peg.2884"/>
<gene>
    <name evidence="9" type="ORF">SAMN05444342_3075</name>
    <name evidence="8" type="ORF">ZOD2009_14626</name>
</gene>
<keyword evidence="11" id="KW-1185">Reference proteome</keyword>
<keyword evidence="3 8" id="KW-0808">Transferase</keyword>
<accession>E7QVT9</accession>
<dbReference type="EMBL" id="AEMG01000015">
    <property type="protein sequence ID" value="EFW91352.1"/>
    <property type="molecule type" value="Genomic_DNA"/>
</dbReference>
<dbReference type="CDD" id="cd06445">
    <property type="entry name" value="ATase"/>
    <property type="match status" value="1"/>
</dbReference>
<evidence type="ECO:0000313" key="11">
    <source>
        <dbReference type="Proteomes" id="UP000184203"/>
    </source>
</evidence>
<dbReference type="InterPro" id="IPR036388">
    <property type="entry name" value="WH-like_DNA-bd_sf"/>
</dbReference>
<evidence type="ECO:0000256" key="2">
    <source>
        <dbReference type="ARBA" id="ARBA00022603"/>
    </source>
</evidence>
<organism evidence="8 10">
    <name type="scientific">Haladaptatus paucihalophilus DX253</name>
    <dbReference type="NCBI Taxonomy" id="797209"/>
    <lineage>
        <taxon>Archaea</taxon>
        <taxon>Methanobacteriati</taxon>
        <taxon>Methanobacteriota</taxon>
        <taxon>Stenosarchaea group</taxon>
        <taxon>Halobacteria</taxon>
        <taxon>Halobacteriales</taxon>
        <taxon>Haladaptataceae</taxon>
        <taxon>Haladaptatus</taxon>
    </lineage>
</organism>
<comment type="catalytic activity">
    <reaction evidence="1">
        <text>a 4-O-methyl-thymidine in DNA + L-cysteinyl-[protein] = a thymidine in DNA + S-methyl-L-cysteinyl-[protein]</text>
        <dbReference type="Rhea" id="RHEA:53428"/>
        <dbReference type="Rhea" id="RHEA-COMP:10131"/>
        <dbReference type="Rhea" id="RHEA-COMP:10132"/>
        <dbReference type="Rhea" id="RHEA-COMP:13555"/>
        <dbReference type="Rhea" id="RHEA-COMP:13556"/>
        <dbReference type="ChEBI" id="CHEBI:29950"/>
        <dbReference type="ChEBI" id="CHEBI:82612"/>
        <dbReference type="ChEBI" id="CHEBI:137386"/>
        <dbReference type="ChEBI" id="CHEBI:137387"/>
        <dbReference type="EC" id="2.1.1.63"/>
    </reaction>
</comment>
<evidence type="ECO:0000313" key="9">
    <source>
        <dbReference type="EMBL" id="SHL11588.1"/>
    </source>
</evidence>
<dbReference type="PANTHER" id="PTHR10815">
    <property type="entry name" value="METHYLATED-DNA--PROTEIN-CYSTEINE METHYLTRANSFERASE"/>
    <property type="match status" value="1"/>
</dbReference>
<reference evidence="9" key="2">
    <citation type="submission" date="2016-11" db="EMBL/GenBank/DDBJ databases">
        <authorList>
            <person name="Jaros S."/>
            <person name="Januszkiewicz K."/>
            <person name="Wedrychowicz H."/>
        </authorList>
    </citation>
    <scope>NUCLEOTIDE SEQUENCE [LARGE SCALE GENOMIC DNA]</scope>
    <source>
        <strain evidence="9">DX253</strain>
    </source>
</reference>
<evidence type="ECO:0000313" key="8">
    <source>
        <dbReference type="EMBL" id="EFW91352.1"/>
    </source>
</evidence>
<dbReference type="GO" id="GO:0032259">
    <property type="term" value="P:methylation"/>
    <property type="evidence" value="ECO:0007669"/>
    <property type="project" value="UniProtKB-KW"/>
</dbReference>
<dbReference type="STRING" id="797209.GCA_000376445_03438"/>
<sequence>MTYELFARQIELDTTRIAEPRHTIREQLAEYENGRRRQFELTFDFTDGFTGDVHRELRTIAYGDTRTYGQIAERLGTAPIAVGQACARNPIPVVIPCHRVVGTDSLGGYIYPGLKEKLLNFEQANTRETDIATSTGDTTHERF</sequence>
<evidence type="ECO:0000256" key="5">
    <source>
        <dbReference type="ARBA" id="ARBA00023204"/>
    </source>
</evidence>
<proteinExistence type="predicted"/>
<dbReference type="InterPro" id="IPR036217">
    <property type="entry name" value="MethylDNA_cys_MeTrfase_DNAb"/>
</dbReference>
<dbReference type="PANTHER" id="PTHR10815:SF13">
    <property type="entry name" value="METHYLATED-DNA--PROTEIN-CYSTEINE METHYLTRANSFERASE"/>
    <property type="match status" value="1"/>
</dbReference>
<feature type="domain" description="Methylated-DNA-[protein]-cysteine S-methyltransferase DNA binding" evidence="7">
    <location>
        <begin position="49"/>
        <end position="123"/>
    </location>
</feature>
<evidence type="ECO:0000313" key="10">
    <source>
        <dbReference type="Proteomes" id="UP000003751"/>
    </source>
</evidence>
<dbReference type="EMBL" id="FRAN01000004">
    <property type="protein sequence ID" value="SHL11588.1"/>
    <property type="molecule type" value="Genomic_DNA"/>
</dbReference>
<evidence type="ECO:0000259" key="7">
    <source>
        <dbReference type="Pfam" id="PF01035"/>
    </source>
</evidence>
<evidence type="ECO:0000256" key="6">
    <source>
        <dbReference type="ARBA" id="ARBA00049348"/>
    </source>
</evidence>